<dbReference type="InterPro" id="IPR001867">
    <property type="entry name" value="OmpR/PhoB-type_DNA-bd"/>
</dbReference>
<organism evidence="10 11">
    <name type="scientific">Streptomyces ruber</name>
    <dbReference type="NCBI Taxonomy" id="83378"/>
    <lineage>
        <taxon>Bacteria</taxon>
        <taxon>Bacillati</taxon>
        <taxon>Actinomycetota</taxon>
        <taxon>Actinomycetes</taxon>
        <taxon>Kitasatosporales</taxon>
        <taxon>Streptomycetaceae</taxon>
        <taxon>Streptomyces</taxon>
    </lineage>
</organism>
<dbReference type="InterPro" id="IPR016032">
    <property type="entry name" value="Sig_transdc_resp-reg_C-effctor"/>
</dbReference>
<dbReference type="Gene3D" id="3.40.50.300">
    <property type="entry name" value="P-loop containing nucleotide triphosphate hydrolases"/>
    <property type="match status" value="1"/>
</dbReference>
<evidence type="ECO:0000256" key="4">
    <source>
        <dbReference type="ARBA" id="ARBA00023125"/>
    </source>
</evidence>
<dbReference type="SUPFAM" id="SSF47413">
    <property type="entry name" value="lambda repressor-like DNA-binding domains"/>
    <property type="match status" value="1"/>
</dbReference>
<dbReference type="Pfam" id="PF03704">
    <property type="entry name" value="BTAD"/>
    <property type="match status" value="1"/>
</dbReference>
<dbReference type="SMART" id="SM00530">
    <property type="entry name" value="HTH_XRE"/>
    <property type="match status" value="1"/>
</dbReference>
<dbReference type="PRINTS" id="PR00364">
    <property type="entry name" value="DISEASERSIST"/>
</dbReference>
<evidence type="ECO:0000256" key="7">
    <source>
        <dbReference type="SAM" id="MobiDB-lite"/>
    </source>
</evidence>
<dbReference type="PANTHER" id="PTHR35807:SF1">
    <property type="entry name" value="TRANSCRIPTIONAL REGULATOR REDD"/>
    <property type="match status" value="1"/>
</dbReference>
<dbReference type="GO" id="GO:0000160">
    <property type="term" value="P:phosphorelay signal transduction system"/>
    <property type="evidence" value="ECO:0007669"/>
    <property type="project" value="UniProtKB-KW"/>
</dbReference>
<evidence type="ECO:0000259" key="8">
    <source>
        <dbReference type="PROSITE" id="PS50943"/>
    </source>
</evidence>
<dbReference type="GO" id="GO:0003677">
    <property type="term" value="F:DNA binding"/>
    <property type="evidence" value="ECO:0007669"/>
    <property type="project" value="UniProtKB-UniRule"/>
</dbReference>
<dbReference type="InterPro" id="IPR005158">
    <property type="entry name" value="BTAD"/>
</dbReference>
<keyword evidence="5" id="KW-0804">Transcription</keyword>
<evidence type="ECO:0000256" key="3">
    <source>
        <dbReference type="ARBA" id="ARBA00023015"/>
    </source>
</evidence>
<comment type="caution">
    <text evidence="10">The sequence shown here is derived from an EMBL/GenBank/DDBJ whole genome shotgun (WGS) entry which is preliminary data.</text>
</comment>
<proteinExistence type="inferred from homology"/>
<dbReference type="SMART" id="SM00862">
    <property type="entry name" value="Trans_reg_C"/>
    <property type="match status" value="1"/>
</dbReference>
<dbReference type="InterPro" id="IPR011990">
    <property type="entry name" value="TPR-like_helical_dom_sf"/>
</dbReference>
<dbReference type="RefSeq" id="WP_189217627.1">
    <property type="nucleotide sequence ID" value="NZ_BMQK01000006.1"/>
</dbReference>
<dbReference type="Pfam" id="PF00486">
    <property type="entry name" value="Trans_reg_C"/>
    <property type="match status" value="1"/>
</dbReference>
<dbReference type="Gene3D" id="1.10.260.40">
    <property type="entry name" value="lambda repressor-like DNA-binding domains"/>
    <property type="match status" value="1"/>
</dbReference>
<feature type="region of interest" description="Disordered" evidence="7">
    <location>
        <begin position="664"/>
        <end position="700"/>
    </location>
</feature>
<dbReference type="EMBL" id="BMQK01000006">
    <property type="protein sequence ID" value="GGQ60662.1"/>
    <property type="molecule type" value="Genomic_DNA"/>
</dbReference>
<sequence>MSAGRLGESLRAARVKAGLTQEEVARRAGVSVRTLRHIERGQVRSPRAESLDRVARVVGYELVPAPGVRPGGGRTDPSSATLCEVRLLGPMTVLCADTPVPMPPKLRALLGLLALQADQVVRHDEIAEVLWPDEVPPGYANLLHTYAGRLRHIFGRGTGRRAGERRIGTVRGGYVFDSGDVRLDLRVFEERVARAAQTAASDPAAALDLYGRALRGRQGRLLQDVPQLWQHPAAVRVIQRHVDIAIDCADLALRLNRPGFAVEHLTPAAHEEPLHESLQARMMLALAGSGRRAAALHLFADLRTRLRRELGVEPSDEMWRARYTVLTMDTSEPPLPPRRPGIAAPAPRASQAPQALPASSRHPRQGPSGRTGSRSPRGGPVPAEVSRGSDDGARVRDDGPSHGRSAVAPEPVRGIAHPAQLPPMVTPFTGRELQLRALDELMDLRGADGAGVGIGVVHGPAEIGKTALAVRWAHRRRGEFPDGQLYADLRGSTGRPVPVLTVLVRALRSLGVRDEWLPDTVEEASVLLRSLVAGRRFLMLLDDVAHPEQVRALLPGTPGNLVLATSRSPLMDLVTREGATPVPVGPLAPAESYALLEAHLGVERTAAEPDATAELAALCGHLPLALRTAAARFAARPPMSVRAAVAELSGAGAAVPRPCFPHPCFPPPGTRPQAVADGADDRRRTGRGPADTGADSAAAG</sequence>
<evidence type="ECO:0000256" key="5">
    <source>
        <dbReference type="ARBA" id="ARBA00023163"/>
    </source>
</evidence>
<evidence type="ECO:0000256" key="1">
    <source>
        <dbReference type="ARBA" id="ARBA00005820"/>
    </source>
</evidence>
<dbReference type="CDD" id="cd15831">
    <property type="entry name" value="BTAD"/>
    <property type="match status" value="1"/>
</dbReference>
<dbReference type="SMART" id="SM01043">
    <property type="entry name" value="BTAD"/>
    <property type="match status" value="1"/>
</dbReference>
<reference evidence="10" key="1">
    <citation type="journal article" date="2014" name="Int. J. Syst. Evol. Microbiol.">
        <title>Complete genome sequence of Corynebacterium casei LMG S-19264T (=DSM 44701T), isolated from a smear-ripened cheese.</title>
        <authorList>
            <consortium name="US DOE Joint Genome Institute (JGI-PGF)"/>
            <person name="Walter F."/>
            <person name="Albersmeier A."/>
            <person name="Kalinowski J."/>
            <person name="Ruckert C."/>
        </authorList>
    </citation>
    <scope>NUCLEOTIDE SEQUENCE</scope>
    <source>
        <strain evidence="10">JCM 3131</strain>
    </source>
</reference>
<dbReference type="Proteomes" id="UP000620156">
    <property type="component" value="Unassembled WGS sequence"/>
</dbReference>
<evidence type="ECO:0000259" key="9">
    <source>
        <dbReference type="PROSITE" id="PS51755"/>
    </source>
</evidence>
<keyword evidence="2" id="KW-0902">Two-component regulatory system</keyword>
<evidence type="ECO:0000313" key="10">
    <source>
        <dbReference type="EMBL" id="GGQ60662.1"/>
    </source>
</evidence>
<evidence type="ECO:0008006" key="12">
    <source>
        <dbReference type="Google" id="ProtNLM"/>
    </source>
</evidence>
<dbReference type="GO" id="GO:0006355">
    <property type="term" value="P:regulation of DNA-templated transcription"/>
    <property type="evidence" value="ECO:0007669"/>
    <property type="project" value="InterPro"/>
</dbReference>
<dbReference type="SUPFAM" id="SSF46894">
    <property type="entry name" value="C-terminal effector domain of the bipartite response regulators"/>
    <property type="match status" value="1"/>
</dbReference>
<reference evidence="10" key="2">
    <citation type="submission" date="2020-09" db="EMBL/GenBank/DDBJ databases">
        <authorList>
            <person name="Sun Q."/>
            <person name="Ohkuma M."/>
        </authorList>
    </citation>
    <scope>NUCLEOTIDE SEQUENCE</scope>
    <source>
        <strain evidence="10">JCM 3131</strain>
    </source>
</reference>
<evidence type="ECO:0000256" key="6">
    <source>
        <dbReference type="PROSITE-ProRule" id="PRU01091"/>
    </source>
</evidence>
<dbReference type="InterPro" id="IPR002182">
    <property type="entry name" value="NB-ARC"/>
</dbReference>
<dbReference type="PROSITE" id="PS51755">
    <property type="entry name" value="OMPR_PHOB"/>
    <property type="match status" value="1"/>
</dbReference>
<gene>
    <name evidence="10" type="ORF">GCM10010145_33480</name>
</gene>
<dbReference type="SUPFAM" id="SSF52540">
    <property type="entry name" value="P-loop containing nucleoside triphosphate hydrolases"/>
    <property type="match status" value="1"/>
</dbReference>
<keyword evidence="4 6" id="KW-0238">DNA-binding</keyword>
<dbReference type="InterPro" id="IPR051677">
    <property type="entry name" value="AfsR-DnrI-RedD_regulator"/>
</dbReference>
<feature type="domain" description="HTH cro/C1-type" evidence="8">
    <location>
        <begin position="10"/>
        <end position="65"/>
    </location>
</feature>
<dbReference type="InterPro" id="IPR036388">
    <property type="entry name" value="WH-like_DNA-bd_sf"/>
</dbReference>
<dbReference type="GO" id="GO:0043531">
    <property type="term" value="F:ADP binding"/>
    <property type="evidence" value="ECO:0007669"/>
    <property type="project" value="InterPro"/>
</dbReference>
<dbReference type="PANTHER" id="PTHR35807">
    <property type="entry name" value="TRANSCRIPTIONAL REGULATOR REDD-RELATED"/>
    <property type="match status" value="1"/>
</dbReference>
<dbReference type="InterPro" id="IPR010982">
    <property type="entry name" value="Lambda_DNA-bd_dom_sf"/>
</dbReference>
<protein>
    <recommendedName>
        <fullName evidence="12">Transcriptional regulator</fullName>
    </recommendedName>
</protein>
<feature type="domain" description="OmpR/PhoB-type" evidence="9">
    <location>
        <begin position="77"/>
        <end position="178"/>
    </location>
</feature>
<dbReference type="Gene3D" id="1.25.40.10">
    <property type="entry name" value="Tetratricopeptide repeat domain"/>
    <property type="match status" value="1"/>
</dbReference>
<dbReference type="PROSITE" id="PS50943">
    <property type="entry name" value="HTH_CROC1"/>
    <property type="match status" value="1"/>
</dbReference>
<feature type="compositionally biased region" description="Low complexity" evidence="7">
    <location>
        <begin position="340"/>
        <end position="382"/>
    </location>
</feature>
<feature type="compositionally biased region" description="Basic and acidic residues" evidence="7">
    <location>
        <begin position="387"/>
        <end position="401"/>
    </location>
</feature>
<dbReference type="CDD" id="cd00093">
    <property type="entry name" value="HTH_XRE"/>
    <property type="match status" value="1"/>
</dbReference>
<evidence type="ECO:0000313" key="11">
    <source>
        <dbReference type="Proteomes" id="UP000620156"/>
    </source>
</evidence>
<dbReference type="Pfam" id="PF00931">
    <property type="entry name" value="NB-ARC"/>
    <property type="match status" value="1"/>
</dbReference>
<feature type="DNA-binding region" description="OmpR/PhoB-type" evidence="6">
    <location>
        <begin position="77"/>
        <end position="178"/>
    </location>
</feature>
<evidence type="ECO:0000256" key="2">
    <source>
        <dbReference type="ARBA" id="ARBA00023012"/>
    </source>
</evidence>
<dbReference type="InterPro" id="IPR027417">
    <property type="entry name" value="P-loop_NTPase"/>
</dbReference>
<keyword evidence="3" id="KW-0805">Transcription regulation</keyword>
<dbReference type="SUPFAM" id="SSF48452">
    <property type="entry name" value="TPR-like"/>
    <property type="match status" value="1"/>
</dbReference>
<comment type="similarity">
    <text evidence="1">Belongs to the AfsR/DnrI/RedD regulatory family.</text>
</comment>
<keyword evidence="11" id="KW-1185">Reference proteome</keyword>
<dbReference type="Gene3D" id="1.10.10.10">
    <property type="entry name" value="Winged helix-like DNA-binding domain superfamily/Winged helix DNA-binding domain"/>
    <property type="match status" value="1"/>
</dbReference>
<name>A0A918BD64_9ACTN</name>
<dbReference type="InterPro" id="IPR001387">
    <property type="entry name" value="Cro/C1-type_HTH"/>
</dbReference>
<dbReference type="AlphaFoldDB" id="A0A918BD64"/>
<dbReference type="Pfam" id="PF01381">
    <property type="entry name" value="HTH_3"/>
    <property type="match status" value="1"/>
</dbReference>
<accession>A0A918BD64</accession>
<feature type="region of interest" description="Disordered" evidence="7">
    <location>
        <begin position="329"/>
        <end position="425"/>
    </location>
</feature>